<gene>
    <name evidence="1" type="ORF">PIBRA_LOCUS12958</name>
</gene>
<comment type="caution">
    <text evidence="1">The sequence shown here is derived from an EMBL/GenBank/DDBJ whole genome shotgun (WGS) entry which is preliminary data.</text>
</comment>
<organism evidence="1 2">
    <name type="scientific">Pieris brassicae</name>
    <name type="common">White butterfly</name>
    <name type="synonym">Large white butterfly</name>
    <dbReference type="NCBI Taxonomy" id="7116"/>
    <lineage>
        <taxon>Eukaryota</taxon>
        <taxon>Metazoa</taxon>
        <taxon>Ecdysozoa</taxon>
        <taxon>Arthropoda</taxon>
        <taxon>Hexapoda</taxon>
        <taxon>Insecta</taxon>
        <taxon>Pterygota</taxon>
        <taxon>Neoptera</taxon>
        <taxon>Endopterygota</taxon>
        <taxon>Lepidoptera</taxon>
        <taxon>Glossata</taxon>
        <taxon>Ditrysia</taxon>
        <taxon>Papilionoidea</taxon>
        <taxon>Pieridae</taxon>
        <taxon>Pierinae</taxon>
        <taxon>Pieris</taxon>
    </lineage>
</organism>
<name>A0A9P0XJF2_PIEBR</name>
<dbReference type="Proteomes" id="UP001152562">
    <property type="component" value="Unassembled WGS sequence"/>
</dbReference>
<proteinExistence type="predicted"/>
<evidence type="ECO:0000313" key="1">
    <source>
        <dbReference type="EMBL" id="CAH4037253.1"/>
    </source>
</evidence>
<evidence type="ECO:0000313" key="2">
    <source>
        <dbReference type="Proteomes" id="UP001152562"/>
    </source>
</evidence>
<dbReference type="AlphaFoldDB" id="A0A9P0XJF2"/>
<dbReference type="EMBL" id="CALOZG010000085">
    <property type="protein sequence ID" value="CAH4037253.1"/>
    <property type="molecule type" value="Genomic_DNA"/>
</dbReference>
<protein>
    <submittedName>
        <fullName evidence="1">Uncharacterized protein</fullName>
    </submittedName>
</protein>
<accession>A0A9P0XJF2</accession>
<reference evidence="1" key="1">
    <citation type="submission" date="2022-05" db="EMBL/GenBank/DDBJ databases">
        <authorList>
            <person name="Okamura Y."/>
        </authorList>
    </citation>
    <scope>NUCLEOTIDE SEQUENCE</scope>
</reference>
<sequence length="91" mass="10394">MVLEDSFLMGCNNTARKPIAAKHLRFRKTDKRLSAPTKRTQGVMGDNKVFSPYPPALFIGHPSAYNLAEERNPRKKETFMQIKIQGSRKCQ</sequence>
<keyword evidence="2" id="KW-1185">Reference proteome</keyword>